<feature type="transmembrane region" description="Helical" evidence="2">
    <location>
        <begin position="134"/>
        <end position="154"/>
    </location>
</feature>
<feature type="transmembrane region" description="Helical" evidence="2">
    <location>
        <begin position="160"/>
        <end position="178"/>
    </location>
</feature>
<evidence type="ECO:0000256" key="2">
    <source>
        <dbReference type="SAM" id="Phobius"/>
    </source>
</evidence>
<dbReference type="EMBL" id="ML002331">
    <property type="protein sequence ID" value="RKP38775.1"/>
    <property type="molecule type" value="Genomic_DNA"/>
</dbReference>
<dbReference type="InterPro" id="IPR033579">
    <property type="entry name" value="TMEM128"/>
</dbReference>
<dbReference type="Proteomes" id="UP000268162">
    <property type="component" value="Unassembled WGS sequence"/>
</dbReference>
<reference evidence="4" key="1">
    <citation type="journal article" date="2018" name="Nat. Microbiol.">
        <title>Leveraging single-cell genomics to expand the fungal tree of life.</title>
        <authorList>
            <person name="Ahrendt S.R."/>
            <person name="Quandt C.A."/>
            <person name="Ciobanu D."/>
            <person name="Clum A."/>
            <person name="Salamov A."/>
            <person name="Andreopoulos B."/>
            <person name="Cheng J.F."/>
            <person name="Woyke T."/>
            <person name="Pelin A."/>
            <person name="Henrissat B."/>
            <person name="Reynolds N.K."/>
            <person name="Benny G.L."/>
            <person name="Smith M.E."/>
            <person name="James T.Y."/>
            <person name="Grigoriev I.V."/>
        </authorList>
    </citation>
    <scope>NUCLEOTIDE SEQUENCE [LARGE SCALE GENOMIC DNA]</scope>
    <source>
        <strain evidence="4">RSA 468</strain>
    </source>
</reference>
<dbReference type="PANTHER" id="PTHR31134">
    <property type="entry name" value="TRANSMEMBRANE PROTEIN 128"/>
    <property type="match status" value="1"/>
</dbReference>
<organism evidence="3 4">
    <name type="scientific">Dimargaris cristalligena</name>
    <dbReference type="NCBI Taxonomy" id="215637"/>
    <lineage>
        <taxon>Eukaryota</taxon>
        <taxon>Fungi</taxon>
        <taxon>Fungi incertae sedis</taxon>
        <taxon>Zoopagomycota</taxon>
        <taxon>Kickxellomycotina</taxon>
        <taxon>Dimargaritomycetes</taxon>
        <taxon>Dimargaritales</taxon>
        <taxon>Dimargaritaceae</taxon>
        <taxon>Dimargaris</taxon>
    </lineage>
</organism>
<keyword evidence="4" id="KW-1185">Reference proteome</keyword>
<gene>
    <name evidence="3" type="ORF">BJ085DRAFT_39889</name>
</gene>
<protein>
    <submittedName>
        <fullName evidence="3">Uncharacterized protein</fullName>
    </submittedName>
</protein>
<accession>A0A4P9ZYE2</accession>
<keyword evidence="2" id="KW-0812">Transmembrane</keyword>
<feature type="transmembrane region" description="Helical" evidence="2">
    <location>
        <begin position="93"/>
        <end position="114"/>
    </location>
</feature>
<evidence type="ECO:0000313" key="4">
    <source>
        <dbReference type="Proteomes" id="UP000268162"/>
    </source>
</evidence>
<feature type="compositionally biased region" description="Polar residues" evidence="1">
    <location>
        <begin position="1"/>
        <end position="16"/>
    </location>
</feature>
<dbReference type="PANTHER" id="PTHR31134:SF1">
    <property type="entry name" value="TRANSMEMBRANE PROTEIN 128"/>
    <property type="match status" value="1"/>
</dbReference>
<sequence>MSASQSAHLQKRTAPSRSHIEEAGLPATSTSAGVEPEHPTYPQGRLPPIADSGRAPGALLFTTLLLLLGYTYVQWLDLVNVWRYDDRVTHTILQLSALAFLPFAVTMFYFRIYVQGIRGIRVNWNQGETLYPTAIRVASFSLVLGYLLIIIAFWPVWGFLTVGHVCILSLGLIGVVRLF</sequence>
<proteinExistence type="predicted"/>
<keyword evidence="2" id="KW-0472">Membrane</keyword>
<name>A0A4P9ZYE2_9FUNG</name>
<feature type="transmembrane region" description="Helical" evidence="2">
    <location>
        <begin position="55"/>
        <end position="73"/>
    </location>
</feature>
<dbReference type="Pfam" id="PF20479">
    <property type="entry name" value="TMEM128"/>
    <property type="match status" value="1"/>
</dbReference>
<evidence type="ECO:0000256" key="1">
    <source>
        <dbReference type="SAM" id="MobiDB-lite"/>
    </source>
</evidence>
<dbReference type="AlphaFoldDB" id="A0A4P9ZYE2"/>
<evidence type="ECO:0000313" key="3">
    <source>
        <dbReference type="EMBL" id="RKP38775.1"/>
    </source>
</evidence>
<keyword evidence="2" id="KW-1133">Transmembrane helix</keyword>
<feature type="region of interest" description="Disordered" evidence="1">
    <location>
        <begin position="1"/>
        <end position="49"/>
    </location>
</feature>